<evidence type="ECO:0000256" key="1">
    <source>
        <dbReference type="SAM" id="MobiDB-lite"/>
    </source>
</evidence>
<feature type="region of interest" description="Disordered" evidence="1">
    <location>
        <begin position="157"/>
        <end position="180"/>
    </location>
</feature>
<reference evidence="3" key="1">
    <citation type="journal article" date="2015" name="Genom Data">
        <title>Genome sequences of six Phytophthora species associated with forests in New Zealand.</title>
        <authorList>
            <person name="Studholme D.J."/>
            <person name="McDougal R.L."/>
            <person name="Sambles C."/>
            <person name="Hansen E."/>
            <person name="Hardy G."/>
            <person name="Grant M."/>
            <person name="Ganley R.J."/>
            <person name="Williams N.M."/>
        </authorList>
    </citation>
    <scope>NUCLEOTIDE SEQUENCE</scope>
    <source>
        <strain evidence="4">NZFS 2646</strain>
        <strain evidence="3">NZFS 3630</strain>
    </source>
</reference>
<dbReference type="InterPro" id="IPR036871">
    <property type="entry name" value="PX_dom_sf"/>
</dbReference>
<dbReference type="GO" id="GO:0016614">
    <property type="term" value="F:oxidoreductase activity, acting on CH-OH group of donors"/>
    <property type="evidence" value="ECO:0007669"/>
    <property type="project" value="InterPro"/>
</dbReference>
<evidence type="ECO:0000313" key="3">
    <source>
        <dbReference type="EMBL" id="KAG2514173.1"/>
    </source>
</evidence>
<dbReference type="Pfam" id="PF13450">
    <property type="entry name" value="NAD_binding_8"/>
    <property type="match status" value="1"/>
</dbReference>
<evidence type="ECO:0000313" key="8">
    <source>
        <dbReference type="Proteomes" id="UP000285883"/>
    </source>
</evidence>
<dbReference type="SUPFAM" id="SSF64268">
    <property type="entry name" value="PX domain"/>
    <property type="match status" value="1"/>
</dbReference>
<organism evidence="6 7">
    <name type="scientific">Phytophthora kernoviae</name>
    <dbReference type="NCBI Taxonomy" id="325452"/>
    <lineage>
        <taxon>Eukaryota</taxon>
        <taxon>Sar</taxon>
        <taxon>Stramenopiles</taxon>
        <taxon>Oomycota</taxon>
        <taxon>Peronosporomycetes</taxon>
        <taxon>Peronosporales</taxon>
        <taxon>Peronosporaceae</taxon>
        <taxon>Phytophthora</taxon>
    </lineage>
</organism>
<dbReference type="CDD" id="cd06093">
    <property type="entry name" value="PX_domain"/>
    <property type="match status" value="1"/>
</dbReference>
<dbReference type="Proteomes" id="UP000785171">
    <property type="component" value="Unassembled WGS sequence"/>
</dbReference>
<dbReference type="EMBL" id="JPWV03000265">
    <property type="protein sequence ID" value="KAG2519720.1"/>
    <property type="molecule type" value="Genomic_DNA"/>
</dbReference>
<dbReference type="EMBL" id="JPWU03000475">
    <property type="protein sequence ID" value="KAG2514173.1"/>
    <property type="molecule type" value="Genomic_DNA"/>
</dbReference>
<dbReference type="EMBL" id="MAYM02001557">
    <property type="protein sequence ID" value="RLN14713.1"/>
    <property type="molecule type" value="Genomic_DNA"/>
</dbReference>
<feature type="compositionally biased region" description="Basic and acidic residues" evidence="1">
    <location>
        <begin position="164"/>
        <end position="179"/>
    </location>
</feature>
<accession>A0A3R7JQB3</accession>
<dbReference type="InterPro" id="IPR036188">
    <property type="entry name" value="FAD/NAD-bd_sf"/>
</dbReference>
<evidence type="ECO:0000313" key="6">
    <source>
        <dbReference type="EMBL" id="RLN75938.1"/>
    </source>
</evidence>
<dbReference type="Proteomes" id="UP000285624">
    <property type="component" value="Unassembled WGS sequence"/>
</dbReference>
<evidence type="ECO:0000313" key="7">
    <source>
        <dbReference type="Proteomes" id="UP000285624"/>
    </source>
</evidence>
<dbReference type="PROSITE" id="PS00624">
    <property type="entry name" value="GMC_OXRED_2"/>
    <property type="match status" value="1"/>
</dbReference>
<dbReference type="PANTHER" id="PTHR47190:SF2">
    <property type="entry name" value="CELLOBIOSE DEHYDROGENASE (AFU_ORTHOLOGUE AFUA_2G17620)"/>
    <property type="match status" value="1"/>
</dbReference>
<gene>
    <name evidence="5" type="ORF">BBI17_007352</name>
    <name evidence="6" type="ORF">BBO99_00007957</name>
    <name evidence="4" type="ORF">JM16_007028</name>
    <name evidence="3" type="ORF">JM18_008382</name>
</gene>
<reference evidence="7 8" key="2">
    <citation type="submission" date="2018-07" db="EMBL/GenBank/DDBJ databases">
        <title>Genome sequencing of oomycete isolates from Chile give support for New Zealand origin for Phytophthora kernoviae and make available the first Nothophytophthora sp. genome.</title>
        <authorList>
            <person name="Studholme D.J."/>
            <person name="Sanfuentes E."/>
            <person name="Panda P."/>
            <person name="Hill R."/>
            <person name="Sambles C."/>
            <person name="Grant M."/>
            <person name="Williams N.M."/>
            <person name="Mcdougal R.L."/>
        </authorList>
    </citation>
    <scope>NUCLEOTIDE SEQUENCE [LARGE SCALE GENOMIC DNA]</scope>
    <source>
        <strain evidence="5">Chile2</strain>
        <strain evidence="6">Chile4</strain>
    </source>
</reference>
<dbReference type="GO" id="GO:0050660">
    <property type="term" value="F:flavin adenine dinucleotide binding"/>
    <property type="evidence" value="ECO:0007669"/>
    <property type="project" value="InterPro"/>
</dbReference>
<dbReference type="SUPFAM" id="SSF54373">
    <property type="entry name" value="FAD-linked reductases, C-terminal domain"/>
    <property type="match status" value="1"/>
</dbReference>
<dbReference type="InterPro" id="IPR053208">
    <property type="entry name" value="GMC_Oxidoreductase_CD"/>
</dbReference>
<dbReference type="Pfam" id="PF00732">
    <property type="entry name" value="GMC_oxred_N"/>
    <property type="match status" value="1"/>
</dbReference>
<evidence type="ECO:0000313" key="4">
    <source>
        <dbReference type="EMBL" id="KAG2519720.1"/>
    </source>
</evidence>
<dbReference type="STRING" id="325452.A0A3R7JQB3"/>
<dbReference type="InterPro" id="IPR000172">
    <property type="entry name" value="GMC_OxRdtase_N"/>
</dbReference>
<proteinExistence type="predicted"/>
<keyword evidence="7" id="KW-1185">Reference proteome</keyword>
<dbReference type="InterPro" id="IPR001683">
    <property type="entry name" value="PX_dom"/>
</dbReference>
<dbReference type="Pfam" id="PF05199">
    <property type="entry name" value="GMC_oxred_C"/>
    <property type="match status" value="1"/>
</dbReference>
<feature type="domain" description="PX" evidence="2">
    <location>
        <begin position="68"/>
        <end position="293"/>
    </location>
</feature>
<name>A0A3R7JQB3_9STRA</name>
<protein>
    <recommendedName>
        <fullName evidence="2">PX domain-containing protein</fullName>
    </recommendedName>
</protein>
<evidence type="ECO:0000313" key="5">
    <source>
        <dbReference type="EMBL" id="RLN14713.1"/>
    </source>
</evidence>
<dbReference type="Proteomes" id="UP000792063">
    <property type="component" value="Unassembled WGS sequence"/>
</dbReference>
<comment type="caution">
    <text evidence="6">The sequence shown here is derived from an EMBL/GenBank/DDBJ whole genome shotgun (WGS) entry which is preliminary data.</text>
</comment>
<dbReference type="GO" id="GO:0035091">
    <property type="term" value="F:phosphatidylinositol binding"/>
    <property type="evidence" value="ECO:0007669"/>
    <property type="project" value="InterPro"/>
</dbReference>
<dbReference type="AlphaFoldDB" id="A0A3R7JQB3"/>
<evidence type="ECO:0000259" key="2">
    <source>
        <dbReference type="PROSITE" id="PS50195"/>
    </source>
</evidence>
<dbReference type="EMBL" id="MBDN02000362">
    <property type="protein sequence ID" value="RLN75938.1"/>
    <property type="molecule type" value="Genomic_DNA"/>
</dbReference>
<dbReference type="InterPro" id="IPR007867">
    <property type="entry name" value="GMC_OxRtase_C"/>
</dbReference>
<dbReference type="Gene3D" id="3.50.50.60">
    <property type="entry name" value="FAD/NAD(P)-binding domain"/>
    <property type="match status" value="1"/>
</dbReference>
<dbReference type="PROSITE" id="PS50195">
    <property type="entry name" value="PX"/>
    <property type="match status" value="1"/>
</dbReference>
<dbReference type="Proteomes" id="UP000285883">
    <property type="component" value="Unassembled WGS sequence"/>
</dbReference>
<dbReference type="PANTHER" id="PTHR47190">
    <property type="entry name" value="DEHYDROGENASE, PUTATIVE-RELATED"/>
    <property type="match status" value="1"/>
</dbReference>
<dbReference type="Gene3D" id="3.30.410.10">
    <property type="entry name" value="Cholesterol Oxidase, domain 2"/>
    <property type="match status" value="1"/>
</dbReference>
<reference evidence="3" key="3">
    <citation type="submission" date="2020-06" db="EMBL/GenBank/DDBJ databases">
        <authorList>
            <person name="Studholme D.J."/>
        </authorList>
    </citation>
    <scope>NUCLEOTIDE SEQUENCE</scope>
    <source>
        <strain evidence="4">NZFS 2646</strain>
        <strain evidence="3">NZFS 3630</strain>
    </source>
</reference>
<dbReference type="Gene3D" id="3.30.1520.10">
    <property type="entry name" value="Phox-like domain"/>
    <property type="match status" value="1"/>
</dbReference>
<sequence length="921" mass="100094">MGDVGVSMRNNVEWPGNNIMNKEHHINIEVTRPPGLPLRQRSLGAMPAMARYRSDSALETRLSVCSTSGTVYENVVVVGHMCGSDNVVYYLLEVRSWEMPLEGYVVRRRYNDFRKFHHELTKCMPSQRPRSSTSIGFGLSYSSLLCNPLAIGGAPEASPLWSPRRTDDGRVQSQRKESWISEDSSTQLLLEENEVQSSAPPAALAEKFKPKGVSSYNINGVLPLDEVKFNLAGRPWLPPMPSGGVITMFTTRHALINYRIEQFNHIMAAVMSDKSSDVARLLMNFIQEKPGAQAQTYTTLSEYAPIDIPFNVERHARRRAMSVGKLASLSYGVLSDDGYDVIIVGSGPGGLVAAEYLTRQSNVSVLLLEAGNVSLQVTGGTDVLSYSVSEGWTQFDIPGEFDNVIYNSENEAYRVDWIDSPSIWLGKLLGGCSSINAAQYFRTPNDYVAKVAWPFSVSQVNSGFDAVEKLSPYTETPSADGEYYLLEAFNIVSTALKDVGYVLKTLNDEEARNSKNGTFGHPPYSIKDGLRDSPAKTFYSAMKDRENFKLLVNSKVLYIQQTQGQATGIVYQSEAGEAIEVSLAEGGVVMVAAGALSTPQVLMQSGIGPKDQLEALTTVGSFDGVGDQDTWVINEAVGKAVFDAAVVYASFTHSGMVPFLNTKRPKGAVAQYVKDRTGAWAIPGPVMTAYEMMEINGREYEFQTTVLPHGFGDEYETDEAYTLALLINNPESRDSISVDGNGFNVETNGSWYLSTPNDVAAMTAYASKMISAMTNAGSIFVGDNSGNGVDISSWVSENAGSVSHHFGGSCYTAADDANNAARCADGSFRVVGTQNVYISDASLMKEGTVNPYGFVMYIGHQAANNVLESAFGVSTADSEFEVSSSSNVASILSPTNADACNIFCRMSTHFIVLLTLVVFYG</sequence>
<dbReference type="SUPFAM" id="SSF51905">
    <property type="entry name" value="FAD/NAD(P)-binding domain"/>
    <property type="match status" value="1"/>
</dbReference>